<dbReference type="PANTHER" id="PTHR42866">
    <property type="entry name" value="3-DEOXY-MANNO-OCTULOSONATE CYTIDYLYLTRANSFERASE"/>
    <property type="match status" value="1"/>
</dbReference>
<organism evidence="4 5">
    <name type="scientific">Sphingomonas sanxanigenens</name>
    <dbReference type="NCBI Taxonomy" id="397260"/>
    <lineage>
        <taxon>Bacteria</taxon>
        <taxon>Pseudomonadati</taxon>
        <taxon>Pseudomonadota</taxon>
        <taxon>Alphaproteobacteria</taxon>
        <taxon>Sphingomonadales</taxon>
        <taxon>Sphingomonadaceae</taxon>
        <taxon>Sphingomonas</taxon>
    </lineage>
</organism>
<dbReference type="SUPFAM" id="SSF53448">
    <property type="entry name" value="Nucleotide-diphospho-sugar transferases"/>
    <property type="match status" value="1"/>
</dbReference>
<dbReference type="Pfam" id="PF02348">
    <property type="entry name" value="CTP_transf_3"/>
    <property type="match status" value="1"/>
</dbReference>
<evidence type="ECO:0000313" key="4">
    <source>
        <dbReference type="EMBL" id="PZO91265.1"/>
    </source>
</evidence>
<keyword evidence="3" id="KW-0448">Lipopolysaccharide biosynthesis</keyword>
<dbReference type="InterPro" id="IPR004528">
    <property type="entry name" value="KdsB"/>
</dbReference>
<gene>
    <name evidence="4" type="ORF">DI623_04005</name>
</gene>
<dbReference type="InterPro" id="IPR003329">
    <property type="entry name" value="Cytidylyl_trans"/>
</dbReference>
<sequence length="297" mass="31343">MTASSRGFCICTISSGRALPDSGAPARPVLPALIVVPARFGSTRLPGKPLLKIAGRTLLERVVATARAASALAGNCEVVVATDDEHIAAHARDLGAEVALTDAALDSGSSRACAAAEQRSRFPALVINLQGDAPFIPPSIVAGLIATLRAGDADVATPVYRLDWDRLDRLRTHKIIAPFSGTTCARGADGRALWFSKTILPAIRDEAALRESALSPVWQHLGLYGYRMAALQWFASTPPTPYERLEGLEQLRFLEHGRTIATVEVEASQHALSGIDTPADIAAAEAAIARLGDPFPG</sequence>
<dbReference type="InterPro" id="IPR029044">
    <property type="entry name" value="Nucleotide-diphossugar_trans"/>
</dbReference>
<dbReference type="EMBL" id="QFNN01000012">
    <property type="protein sequence ID" value="PZO91265.1"/>
    <property type="molecule type" value="Genomic_DNA"/>
</dbReference>
<evidence type="ECO:0000256" key="2">
    <source>
        <dbReference type="ARBA" id="ARBA00022695"/>
    </source>
</evidence>
<evidence type="ECO:0000256" key="3">
    <source>
        <dbReference type="ARBA" id="ARBA00022985"/>
    </source>
</evidence>
<dbReference type="NCBIfam" id="NF003952">
    <property type="entry name" value="PRK05450.1-5"/>
    <property type="match status" value="1"/>
</dbReference>
<dbReference type="GO" id="GO:0005829">
    <property type="term" value="C:cytosol"/>
    <property type="evidence" value="ECO:0007669"/>
    <property type="project" value="TreeGrafter"/>
</dbReference>
<keyword evidence="1 4" id="KW-0808">Transferase</keyword>
<dbReference type="Proteomes" id="UP000249066">
    <property type="component" value="Unassembled WGS sequence"/>
</dbReference>
<comment type="caution">
    <text evidence="4">The sequence shown here is derived from an EMBL/GenBank/DDBJ whole genome shotgun (WGS) entry which is preliminary data.</text>
</comment>
<reference evidence="4 5" key="1">
    <citation type="submission" date="2017-08" db="EMBL/GenBank/DDBJ databases">
        <title>Infants hospitalized years apart are colonized by the same room-sourced microbial strains.</title>
        <authorList>
            <person name="Brooks B."/>
            <person name="Olm M.R."/>
            <person name="Firek B.A."/>
            <person name="Baker R."/>
            <person name="Thomas B.C."/>
            <person name="Morowitz M.J."/>
            <person name="Banfield J.F."/>
        </authorList>
    </citation>
    <scope>NUCLEOTIDE SEQUENCE [LARGE SCALE GENOMIC DNA]</scope>
    <source>
        <strain evidence="4">S2_018_000_R2_101</strain>
    </source>
</reference>
<protein>
    <submittedName>
        <fullName evidence="4">3-deoxy-manno-octulosonate cytidylyltransferase</fullName>
    </submittedName>
</protein>
<evidence type="ECO:0000313" key="5">
    <source>
        <dbReference type="Proteomes" id="UP000249066"/>
    </source>
</evidence>
<dbReference type="AlphaFoldDB" id="A0A2W5C7V4"/>
<dbReference type="PANTHER" id="PTHR42866:SF2">
    <property type="entry name" value="3-DEOXY-MANNO-OCTULOSONATE CYTIDYLYLTRANSFERASE, MITOCHONDRIAL"/>
    <property type="match status" value="1"/>
</dbReference>
<accession>A0A2W5C7V4</accession>
<dbReference type="GO" id="GO:0009103">
    <property type="term" value="P:lipopolysaccharide biosynthetic process"/>
    <property type="evidence" value="ECO:0007669"/>
    <property type="project" value="UniProtKB-KW"/>
</dbReference>
<dbReference type="Gene3D" id="3.90.550.10">
    <property type="entry name" value="Spore Coat Polysaccharide Biosynthesis Protein SpsA, Chain A"/>
    <property type="match status" value="1"/>
</dbReference>
<proteinExistence type="predicted"/>
<keyword evidence="2 4" id="KW-0548">Nucleotidyltransferase</keyword>
<dbReference type="CDD" id="cd02517">
    <property type="entry name" value="CMP-KDO-Synthetase"/>
    <property type="match status" value="1"/>
</dbReference>
<name>A0A2W5C7V4_9SPHN</name>
<evidence type="ECO:0000256" key="1">
    <source>
        <dbReference type="ARBA" id="ARBA00022679"/>
    </source>
</evidence>
<dbReference type="GO" id="GO:0008690">
    <property type="term" value="F:3-deoxy-manno-octulosonate cytidylyltransferase activity"/>
    <property type="evidence" value="ECO:0007669"/>
    <property type="project" value="InterPro"/>
</dbReference>